<evidence type="ECO:0000256" key="2">
    <source>
        <dbReference type="SAM" id="MobiDB-lite"/>
    </source>
</evidence>
<evidence type="ECO:0000313" key="5">
    <source>
        <dbReference type="Proteomes" id="UP000059188"/>
    </source>
</evidence>
<evidence type="ECO:0000256" key="1">
    <source>
        <dbReference type="ARBA" id="ARBA00022737"/>
    </source>
</evidence>
<protein>
    <recommendedName>
        <fullName evidence="3">Nephrocystin 3-like N-terminal domain-containing protein</fullName>
    </recommendedName>
</protein>
<dbReference type="Proteomes" id="UP000059188">
    <property type="component" value="Unassembled WGS sequence"/>
</dbReference>
<dbReference type="Gene3D" id="3.40.50.300">
    <property type="entry name" value="P-loop containing nucleotide triphosphate hydrolases"/>
    <property type="match status" value="1"/>
</dbReference>
<dbReference type="Pfam" id="PF24883">
    <property type="entry name" value="NPHP3_N"/>
    <property type="match status" value="1"/>
</dbReference>
<evidence type="ECO:0000259" key="3">
    <source>
        <dbReference type="Pfam" id="PF24883"/>
    </source>
</evidence>
<dbReference type="OrthoDB" id="3248304at2759"/>
<proteinExistence type="predicted"/>
<keyword evidence="5" id="KW-1185">Reference proteome</keyword>
<name>A0A0B7G114_THACB</name>
<organism evidence="4 5">
    <name type="scientific">Thanatephorus cucumeris (strain AG1-IB / isolate 7/3/14)</name>
    <name type="common">Lettuce bottom rot fungus</name>
    <name type="synonym">Rhizoctonia solani</name>
    <dbReference type="NCBI Taxonomy" id="1108050"/>
    <lineage>
        <taxon>Eukaryota</taxon>
        <taxon>Fungi</taxon>
        <taxon>Dikarya</taxon>
        <taxon>Basidiomycota</taxon>
        <taxon>Agaricomycotina</taxon>
        <taxon>Agaricomycetes</taxon>
        <taxon>Cantharellales</taxon>
        <taxon>Ceratobasidiaceae</taxon>
        <taxon>Rhizoctonia</taxon>
        <taxon>Rhizoctonia solani AG-1</taxon>
    </lineage>
</organism>
<evidence type="ECO:0000313" key="4">
    <source>
        <dbReference type="EMBL" id="CEL63630.1"/>
    </source>
</evidence>
<dbReference type="InterPro" id="IPR027417">
    <property type="entry name" value="P-loop_NTPase"/>
</dbReference>
<accession>A0A0B7G114</accession>
<gene>
    <name evidence="4" type="ORF">RSOLAG1IB_10908</name>
</gene>
<reference evidence="4 5" key="1">
    <citation type="submission" date="2014-11" db="EMBL/GenBank/DDBJ databases">
        <authorList>
            <person name="Wibberg Daniel"/>
        </authorList>
    </citation>
    <scope>NUCLEOTIDE SEQUENCE [LARGE SCALE GENOMIC DNA]</scope>
    <source>
        <strain evidence="4">Rhizoctonia solani AG1-IB 7/3/14</strain>
    </source>
</reference>
<feature type="region of interest" description="Disordered" evidence="2">
    <location>
        <begin position="1"/>
        <end position="21"/>
    </location>
</feature>
<feature type="domain" description="Nephrocystin 3-like N-terminal" evidence="3">
    <location>
        <begin position="28"/>
        <end position="175"/>
    </location>
</feature>
<dbReference type="EMBL" id="LN679188">
    <property type="protein sequence ID" value="CEL63630.1"/>
    <property type="molecule type" value="Genomic_DNA"/>
</dbReference>
<dbReference type="PANTHER" id="PTHR10039:SF14">
    <property type="entry name" value="NACHT DOMAIN-CONTAINING PROTEIN"/>
    <property type="match status" value="1"/>
</dbReference>
<dbReference type="AlphaFoldDB" id="A0A0B7G114"/>
<dbReference type="PANTHER" id="PTHR10039">
    <property type="entry name" value="AMELOGENIN"/>
    <property type="match status" value="1"/>
</dbReference>
<dbReference type="InterPro" id="IPR056884">
    <property type="entry name" value="NPHP3-like_N"/>
</dbReference>
<feature type="compositionally biased region" description="Polar residues" evidence="2">
    <location>
        <begin position="1"/>
        <end position="17"/>
    </location>
</feature>
<keyword evidence="1" id="KW-0677">Repeat</keyword>
<sequence length="231" mass="25950">MLQNWTQPPDTQANDNQPHPEALRVTYQNTTKVFWMSGMAGTRKITVAYNLCEWFETNAKLGASFFCLRTSSPCQNIDKMIPVIAYQLGIFSPAYQSALCKSLHENPDVFTRDIQVQFEKLITKLPQTVKTGIPNGVIVIIDALDECMDDSGAEIILDLLLVHAGDLPIRFFIISHPEPSIREKMLPLSESLSSVIHLDGIDASNVNEDIKKYLTDALKHLNPRPIKDQIL</sequence>
<dbReference type="STRING" id="1108050.A0A0B7G114"/>